<proteinExistence type="inferred from homology"/>
<dbReference type="Proteomes" id="UP000663792">
    <property type="component" value="Unassembled WGS sequence"/>
</dbReference>
<evidence type="ECO:0000256" key="1">
    <source>
        <dbReference type="ARBA" id="ARBA00023186"/>
    </source>
</evidence>
<dbReference type="GO" id="GO:0005737">
    <property type="term" value="C:cytoplasm"/>
    <property type="evidence" value="ECO:0007669"/>
    <property type="project" value="UniProtKB-SubCell"/>
</dbReference>
<evidence type="ECO:0000313" key="4">
    <source>
        <dbReference type="Proteomes" id="UP000663792"/>
    </source>
</evidence>
<dbReference type="RefSeq" id="WP_205260844.1">
    <property type="nucleotide sequence ID" value="NZ_JAERWK010000015.1"/>
</dbReference>
<accession>A0A938YC41</accession>
<keyword evidence="4" id="KW-1185">Reference proteome</keyword>
<evidence type="ECO:0000256" key="2">
    <source>
        <dbReference type="HAMAP-Rule" id="MF_01384"/>
    </source>
</evidence>
<dbReference type="AlphaFoldDB" id="A0A938YC41"/>
<sequence>MIEATTDHGAIRLGVQVAPGRARVTASGARLSPRVLRVADAGAVMTMVATGALLLGGDHLRVQVDVGPGAWLEVREIAGTVAYDAGGVPSSYSVEARVGAGGRLLWDGEPFVVADGAATTRSHTIDLGPGAVAVVRDVLVLGRHGEVGGALRSRTDVRMSGRPLLVEELDLTDPGHRRRPGLLGGYRVVDSALVLGDRALQDGVRAGAPPGSWFDLAGPGTVVRDLVDDTASSRLHQWWPELRQLARPPIPVAGPA</sequence>
<dbReference type="HAMAP" id="MF_01384">
    <property type="entry name" value="UreD"/>
    <property type="match status" value="1"/>
</dbReference>
<keyword evidence="2" id="KW-0963">Cytoplasm</keyword>
<keyword evidence="2" id="KW-0996">Nickel insertion</keyword>
<comment type="caution">
    <text evidence="3">The sequence shown here is derived from an EMBL/GenBank/DDBJ whole genome shotgun (WGS) entry which is preliminary data.</text>
</comment>
<protein>
    <recommendedName>
        <fullName evidence="2">Urease accessory protein UreD</fullName>
    </recommendedName>
</protein>
<comment type="subcellular location">
    <subcellularLocation>
        <location evidence="2">Cytoplasm</location>
    </subcellularLocation>
</comment>
<comment type="function">
    <text evidence="2">Required for maturation of urease via the functional incorporation of the urease nickel metallocenter.</text>
</comment>
<comment type="subunit">
    <text evidence="2">UreD, UreF and UreG form a complex that acts as a GTP-hydrolysis-dependent molecular chaperone, activating the urease apoprotein by helping to assemble the nickel containing metallocenter of UreC. The UreE protein probably delivers the nickel.</text>
</comment>
<gene>
    <name evidence="2" type="primary">ureD</name>
    <name evidence="3" type="ORF">JL106_11365</name>
</gene>
<dbReference type="GO" id="GO:0016151">
    <property type="term" value="F:nickel cation binding"/>
    <property type="evidence" value="ECO:0007669"/>
    <property type="project" value="UniProtKB-UniRule"/>
</dbReference>
<comment type="similarity">
    <text evidence="2">Belongs to the UreD family.</text>
</comment>
<dbReference type="EMBL" id="JAERWK010000015">
    <property type="protein sequence ID" value="MBM9467882.1"/>
    <property type="molecule type" value="Genomic_DNA"/>
</dbReference>
<dbReference type="InterPro" id="IPR002669">
    <property type="entry name" value="UreD"/>
</dbReference>
<reference evidence="3" key="1">
    <citation type="submission" date="2021-01" db="EMBL/GenBank/DDBJ databases">
        <title>YIM 132084 draft genome.</title>
        <authorList>
            <person name="An D."/>
        </authorList>
    </citation>
    <scope>NUCLEOTIDE SEQUENCE</scope>
    <source>
        <strain evidence="3">YIM 132084</strain>
    </source>
</reference>
<dbReference type="Pfam" id="PF01774">
    <property type="entry name" value="UreD"/>
    <property type="match status" value="1"/>
</dbReference>
<organism evidence="3 4">
    <name type="scientific">Nakamurella leprariae</name>
    <dbReference type="NCBI Taxonomy" id="2803911"/>
    <lineage>
        <taxon>Bacteria</taxon>
        <taxon>Bacillati</taxon>
        <taxon>Actinomycetota</taxon>
        <taxon>Actinomycetes</taxon>
        <taxon>Nakamurellales</taxon>
        <taxon>Nakamurellaceae</taxon>
        <taxon>Nakamurella</taxon>
    </lineage>
</organism>
<evidence type="ECO:0000313" key="3">
    <source>
        <dbReference type="EMBL" id="MBM9467882.1"/>
    </source>
</evidence>
<keyword evidence="1 2" id="KW-0143">Chaperone</keyword>
<name>A0A938YC41_9ACTN</name>